<dbReference type="InterPro" id="IPR036890">
    <property type="entry name" value="HATPase_C_sf"/>
</dbReference>
<keyword evidence="9" id="KW-0812">Transmembrane</keyword>
<evidence type="ECO:0000256" key="4">
    <source>
        <dbReference type="ARBA" id="ARBA00022679"/>
    </source>
</evidence>
<comment type="caution">
    <text evidence="11">The sequence shown here is derived from an EMBL/GenBank/DDBJ whole genome shotgun (WGS) entry which is preliminary data.</text>
</comment>
<evidence type="ECO:0000313" key="11">
    <source>
        <dbReference type="EMBL" id="NKE10586.1"/>
    </source>
</evidence>
<dbReference type="Gene3D" id="1.20.5.1930">
    <property type="match status" value="1"/>
</dbReference>
<evidence type="ECO:0000313" key="12">
    <source>
        <dbReference type="Proteomes" id="UP000521379"/>
    </source>
</evidence>
<evidence type="ECO:0000256" key="5">
    <source>
        <dbReference type="ARBA" id="ARBA00022741"/>
    </source>
</evidence>
<gene>
    <name evidence="11" type="ORF">GTW58_11730</name>
</gene>
<proteinExistence type="predicted"/>
<evidence type="ECO:0000256" key="6">
    <source>
        <dbReference type="ARBA" id="ARBA00022777"/>
    </source>
</evidence>
<keyword evidence="7" id="KW-0067">ATP-binding</keyword>
<dbReference type="Proteomes" id="UP000521379">
    <property type="component" value="Unassembled WGS sequence"/>
</dbReference>
<evidence type="ECO:0000259" key="10">
    <source>
        <dbReference type="Pfam" id="PF07730"/>
    </source>
</evidence>
<keyword evidence="4" id="KW-0808">Transferase</keyword>
<keyword evidence="6" id="KW-0418">Kinase</keyword>
<dbReference type="PANTHER" id="PTHR24421:SF10">
    <property type="entry name" value="NITRATE_NITRITE SENSOR PROTEIN NARQ"/>
    <property type="match status" value="1"/>
</dbReference>
<dbReference type="RefSeq" id="WP_157980569.1">
    <property type="nucleotide sequence ID" value="NZ_JAAVUN010000032.1"/>
</dbReference>
<keyword evidence="9" id="KW-1133">Transmembrane helix</keyword>
<feature type="transmembrane region" description="Helical" evidence="9">
    <location>
        <begin position="36"/>
        <end position="53"/>
    </location>
</feature>
<evidence type="ECO:0000256" key="8">
    <source>
        <dbReference type="ARBA" id="ARBA00023012"/>
    </source>
</evidence>
<organism evidence="11 12">
    <name type="scientific">Kocuria subflava</name>
    <dbReference type="NCBI Taxonomy" id="1736139"/>
    <lineage>
        <taxon>Bacteria</taxon>
        <taxon>Bacillati</taxon>
        <taxon>Actinomycetota</taxon>
        <taxon>Actinomycetes</taxon>
        <taxon>Micrococcales</taxon>
        <taxon>Micrococcaceae</taxon>
        <taxon>Kocuria</taxon>
    </lineage>
</organism>
<sequence length="323" mass="34572">MLSWFPILFDPAPGGLIPFVYLGLAFAAFTSRGRTIAVSLGVTLIWAAIWVPWTSNLPNEALWGYLPVTVAFVVPGIAVQMLTEQVVSERRRREGAETATALARVQERKNLARELHDIVAHELTIIAMQARAGGMSRDLDDAHQSLQVIGDSARSGLEEMRRLIAVMRADGAARAPSDPNDAAGHVTDLVQAINQARDKLTAVDIPTTVQIIGDTDEIPVGLRVTVAAVLREGTTNVIKHAGLHATCAVSLTVTRAHVEFFMRNTVPGESLNFPTSGFGLVGVRERVDVLGGELISQPEGSEWLLGVRLPLLESGGAPGISVA</sequence>
<comment type="catalytic activity">
    <reaction evidence="1">
        <text>ATP + protein L-histidine = ADP + protein N-phospho-L-histidine.</text>
        <dbReference type="EC" id="2.7.13.3"/>
    </reaction>
</comment>
<feature type="domain" description="Signal transduction histidine kinase subgroup 3 dimerisation and phosphoacceptor" evidence="10">
    <location>
        <begin position="107"/>
        <end position="170"/>
    </location>
</feature>
<keyword evidence="3" id="KW-0597">Phosphoprotein</keyword>
<dbReference type="GO" id="GO:0016020">
    <property type="term" value="C:membrane"/>
    <property type="evidence" value="ECO:0007669"/>
    <property type="project" value="InterPro"/>
</dbReference>
<dbReference type="GO" id="GO:0000155">
    <property type="term" value="F:phosphorelay sensor kinase activity"/>
    <property type="evidence" value="ECO:0007669"/>
    <property type="project" value="InterPro"/>
</dbReference>
<protein>
    <recommendedName>
        <fullName evidence="2">histidine kinase</fullName>
        <ecNumber evidence="2">2.7.13.3</ecNumber>
    </recommendedName>
</protein>
<keyword evidence="8" id="KW-0902">Two-component regulatory system</keyword>
<dbReference type="Pfam" id="PF07730">
    <property type="entry name" value="HisKA_3"/>
    <property type="match status" value="1"/>
</dbReference>
<dbReference type="SUPFAM" id="SSF55874">
    <property type="entry name" value="ATPase domain of HSP90 chaperone/DNA topoisomerase II/histidine kinase"/>
    <property type="match status" value="1"/>
</dbReference>
<evidence type="ECO:0000256" key="1">
    <source>
        <dbReference type="ARBA" id="ARBA00000085"/>
    </source>
</evidence>
<dbReference type="GO" id="GO:0046983">
    <property type="term" value="F:protein dimerization activity"/>
    <property type="evidence" value="ECO:0007669"/>
    <property type="project" value="InterPro"/>
</dbReference>
<dbReference type="GO" id="GO:0005524">
    <property type="term" value="F:ATP binding"/>
    <property type="evidence" value="ECO:0007669"/>
    <property type="project" value="UniProtKB-KW"/>
</dbReference>
<dbReference type="EC" id="2.7.13.3" evidence="2"/>
<feature type="transmembrane region" description="Helical" evidence="9">
    <location>
        <begin position="65"/>
        <end position="83"/>
    </location>
</feature>
<evidence type="ECO:0000256" key="3">
    <source>
        <dbReference type="ARBA" id="ARBA00022553"/>
    </source>
</evidence>
<evidence type="ECO:0000256" key="2">
    <source>
        <dbReference type="ARBA" id="ARBA00012438"/>
    </source>
</evidence>
<reference evidence="11 12" key="1">
    <citation type="submission" date="2020-02" db="EMBL/GenBank/DDBJ databases">
        <authorList>
            <person name="Sun Q."/>
        </authorList>
    </citation>
    <scope>NUCLEOTIDE SEQUENCE [LARGE SCALE GENOMIC DNA]</scope>
    <source>
        <strain evidence="11 12">YIM 13062</strain>
    </source>
</reference>
<accession>A0A846UAP1</accession>
<keyword evidence="5" id="KW-0547">Nucleotide-binding</keyword>
<keyword evidence="9" id="KW-0472">Membrane</keyword>
<dbReference type="AlphaFoldDB" id="A0A846UAP1"/>
<keyword evidence="12" id="KW-1185">Reference proteome</keyword>
<evidence type="ECO:0000256" key="9">
    <source>
        <dbReference type="SAM" id="Phobius"/>
    </source>
</evidence>
<evidence type="ECO:0000256" key="7">
    <source>
        <dbReference type="ARBA" id="ARBA00022840"/>
    </source>
</evidence>
<dbReference type="EMBL" id="JAAVUN010000032">
    <property type="protein sequence ID" value="NKE10586.1"/>
    <property type="molecule type" value="Genomic_DNA"/>
</dbReference>
<name>A0A846UAP1_9MICC</name>
<dbReference type="InterPro" id="IPR050482">
    <property type="entry name" value="Sensor_HK_TwoCompSys"/>
</dbReference>
<dbReference type="InterPro" id="IPR011712">
    <property type="entry name" value="Sig_transdc_His_kin_sub3_dim/P"/>
</dbReference>
<feature type="transmembrane region" description="Helical" evidence="9">
    <location>
        <begin position="12"/>
        <end position="29"/>
    </location>
</feature>
<dbReference type="PANTHER" id="PTHR24421">
    <property type="entry name" value="NITRATE/NITRITE SENSOR PROTEIN NARX-RELATED"/>
    <property type="match status" value="1"/>
</dbReference>
<dbReference type="Gene3D" id="3.30.565.10">
    <property type="entry name" value="Histidine kinase-like ATPase, C-terminal domain"/>
    <property type="match status" value="1"/>
</dbReference>